<accession>A0A8I1W3B6</accession>
<comment type="caution">
    <text evidence="1">The sequence shown here is derived from an EMBL/GenBank/DDBJ whole genome shotgun (WGS) entry which is preliminary data.</text>
</comment>
<evidence type="ECO:0000313" key="1">
    <source>
        <dbReference type="EMBL" id="MBO1107102.1"/>
    </source>
</evidence>
<reference evidence="1" key="1">
    <citation type="submission" date="2021-03" db="EMBL/GenBank/DDBJ databases">
        <title>Plesiomonas shigelloides zfcc0051, isolated from zebrafish feces.</title>
        <authorList>
            <person name="Vanderhoek Z."/>
            <person name="Gaulke C."/>
        </authorList>
    </citation>
    <scope>NUCLEOTIDE SEQUENCE</scope>
    <source>
        <strain evidence="1">Zfcc0051</strain>
    </source>
</reference>
<name>A0A8I1W3B6_PLESH</name>
<dbReference type="InterPro" id="IPR019660">
    <property type="entry name" value="Put_sensory_transdc_reg_YbjN"/>
</dbReference>
<sequence>MNNLPVPDLTVLKTWLLQLGIEFFECESCQALHLPHMQNINGIFDAKIDLLDEDIIVFSAATEVRPTGLLPLVAGLSDINAQFSLVNGFVDVQDDNLPKLIVTHSLTAGTGLTLAQFQRFVLQTQQQIELFVENVKLKGFLFFPEEDEFSEQDKVLH</sequence>
<dbReference type="Proteomes" id="UP000664658">
    <property type="component" value="Unassembled WGS sequence"/>
</dbReference>
<dbReference type="EMBL" id="JAFNAA010000002">
    <property type="protein sequence ID" value="MBO1107102.1"/>
    <property type="molecule type" value="Genomic_DNA"/>
</dbReference>
<dbReference type="Pfam" id="PF10722">
    <property type="entry name" value="YbjN"/>
    <property type="match status" value="1"/>
</dbReference>
<gene>
    <name evidence="1" type="ORF">J2R62_02500</name>
</gene>
<evidence type="ECO:0000313" key="2">
    <source>
        <dbReference type="Proteomes" id="UP000664658"/>
    </source>
</evidence>
<protein>
    <submittedName>
        <fullName evidence="1">YbjN domain-containing protein</fullName>
    </submittedName>
</protein>
<organism evidence="1 2">
    <name type="scientific">Plesiomonas shigelloides</name>
    <name type="common">Aeromonas shigelloides</name>
    <dbReference type="NCBI Taxonomy" id="703"/>
    <lineage>
        <taxon>Bacteria</taxon>
        <taxon>Pseudomonadati</taxon>
        <taxon>Pseudomonadota</taxon>
        <taxon>Gammaproteobacteria</taxon>
        <taxon>Enterobacterales</taxon>
        <taxon>Enterobacteriaceae</taxon>
        <taxon>Plesiomonas</taxon>
    </lineage>
</organism>
<proteinExistence type="predicted"/>
<dbReference type="RefSeq" id="WP_207541571.1">
    <property type="nucleotide sequence ID" value="NZ_JAFNAA010000002.1"/>
</dbReference>
<dbReference type="AlphaFoldDB" id="A0A8I1W3B6"/>